<evidence type="ECO:0000313" key="4">
    <source>
        <dbReference type="EMBL" id="MBV7273280.1"/>
    </source>
</evidence>
<dbReference type="AlphaFoldDB" id="A0A949TXC3"/>
<keyword evidence="5" id="KW-1185">Reference proteome</keyword>
<dbReference type="EMBL" id="JAEEGC010000041">
    <property type="protein sequence ID" value="MBV7273280.1"/>
    <property type="molecule type" value="Genomic_DNA"/>
</dbReference>
<organism evidence="4 5">
    <name type="scientific">Clostridium thailandense</name>
    <dbReference type="NCBI Taxonomy" id="2794346"/>
    <lineage>
        <taxon>Bacteria</taxon>
        <taxon>Bacillati</taxon>
        <taxon>Bacillota</taxon>
        <taxon>Clostridia</taxon>
        <taxon>Eubacteriales</taxon>
        <taxon>Clostridiaceae</taxon>
        <taxon>Clostridium</taxon>
    </lineage>
</organism>
<dbReference type="Pfam" id="PF14488">
    <property type="entry name" value="DUF4434"/>
    <property type="match status" value="1"/>
</dbReference>
<protein>
    <submittedName>
        <fullName evidence="4">DUF4434 domain-containing protein</fullName>
    </submittedName>
</protein>
<keyword evidence="1" id="KW-0378">Hydrolase</keyword>
<keyword evidence="2" id="KW-0472">Membrane</keyword>
<gene>
    <name evidence="4" type="ORF">I6U48_10210</name>
</gene>
<name>A0A949TXC3_9CLOT</name>
<keyword evidence="2" id="KW-0812">Transmembrane</keyword>
<keyword evidence="1" id="KW-0326">Glycosidase</keyword>
<feature type="transmembrane region" description="Helical" evidence="2">
    <location>
        <begin position="7"/>
        <end position="24"/>
    </location>
</feature>
<dbReference type="PROSITE" id="PS50022">
    <property type="entry name" value="FA58C_3"/>
    <property type="match status" value="1"/>
</dbReference>
<dbReference type="GO" id="GO:0016798">
    <property type="term" value="F:hydrolase activity, acting on glycosyl bonds"/>
    <property type="evidence" value="ECO:0007669"/>
    <property type="project" value="UniProtKB-KW"/>
</dbReference>
<evidence type="ECO:0000259" key="3">
    <source>
        <dbReference type="PROSITE" id="PS50022"/>
    </source>
</evidence>
<reference evidence="4" key="1">
    <citation type="submission" date="2020-12" db="EMBL/GenBank/DDBJ databases">
        <title>Clostridium thailandense sp. nov., a novel acetogenic bacterium isolated from peat land soil in Thailand.</title>
        <authorList>
            <person name="Chaikitkaew S."/>
            <person name="Birkeland N.K."/>
        </authorList>
    </citation>
    <scope>NUCLEOTIDE SEQUENCE</scope>
    <source>
        <strain evidence="4">PL3</strain>
    </source>
</reference>
<dbReference type="InterPro" id="IPR027849">
    <property type="entry name" value="DUF4434"/>
</dbReference>
<dbReference type="Proteomes" id="UP000694308">
    <property type="component" value="Unassembled WGS sequence"/>
</dbReference>
<dbReference type="InterPro" id="IPR003961">
    <property type="entry name" value="FN3_dom"/>
</dbReference>
<dbReference type="CDD" id="cd00063">
    <property type="entry name" value="FN3"/>
    <property type="match status" value="1"/>
</dbReference>
<accession>A0A949TXC3</accession>
<sequence>MYRKSRVKITLIMLTVALFVFIYYNSPLRANKNYPLANGTFIQLDLTQNWDESKWNSELHYIKQNKMNYIIITGVSFSSENGSKIVYKSNIPGFTKIYGQTDPIDLCLKTSEKLGLKVFVDTYFNSDWWQKSGDDPQWLYDQVYKINQVSDELYNKYHSKYPNSFYGWYFPYEVDNSKFNNLKQFSILSNAININLRYLKSKSERLPILLSPFMNSSCGTAKEYANNWTYFFAHTDLIKGDIFCVQDAVGSGRLNLDDVNPWFTALRKSVNSKPGLLFWANAENFDYVNNSSVPINRFIEQLKLESPCVDNIVTFSYSHYYSPNNIDKGFQMAYYDYVINGKLSVHKPKSPENLAVKTLNKNEFLISWEAPKDNNDICGYNVYRDGILVFNTTVQRRYGGDPKGLCMNFTDRPLLKNNMYSCNYEVKSFDFYGNLSNSSNDVKVLVNVDKELPNVLSKGCRYTIYPLPDYNYNDPYFTKLTDGVYSNSNSSKDKAFVGWYGKPVDITIDLGKKTDLQQISVDYLRDPLPWIQLPDSASVSVSNDGLYFEPIGLLRMPSVPYSERSGSKYRIYLTLNKPVSAKYVRLSSFSNPYTYMFMDELEIRSN</sequence>
<feature type="domain" description="F5/8 type C" evidence="3">
    <location>
        <begin position="506"/>
        <end position="606"/>
    </location>
</feature>
<evidence type="ECO:0000256" key="2">
    <source>
        <dbReference type="SAM" id="Phobius"/>
    </source>
</evidence>
<proteinExistence type="predicted"/>
<evidence type="ECO:0000313" key="5">
    <source>
        <dbReference type="Proteomes" id="UP000694308"/>
    </source>
</evidence>
<dbReference type="InterPro" id="IPR000421">
    <property type="entry name" value="FA58C"/>
</dbReference>
<keyword evidence="2" id="KW-1133">Transmembrane helix</keyword>
<comment type="caution">
    <text evidence="4">The sequence shown here is derived from an EMBL/GenBank/DDBJ whole genome shotgun (WGS) entry which is preliminary data.</text>
</comment>
<evidence type="ECO:0000256" key="1">
    <source>
        <dbReference type="ARBA" id="ARBA00023295"/>
    </source>
</evidence>